<dbReference type="InterPro" id="IPR010640">
    <property type="entry name" value="Low_temperature_requirement_A"/>
</dbReference>
<keyword evidence="3" id="KW-1185">Reference proteome</keyword>
<organism evidence="2 3">
    <name type="scientific">Bacteriovorax antarcticus</name>
    <dbReference type="NCBI Taxonomy" id="3088717"/>
    <lineage>
        <taxon>Bacteria</taxon>
        <taxon>Pseudomonadati</taxon>
        <taxon>Bdellovibrionota</taxon>
        <taxon>Bacteriovoracia</taxon>
        <taxon>Bacteriovoracales</taxon>
        <taxon>Bacteriovoracaceae</taxon>
        <taxon>Bacteriovorax</taxon>
    </lineage>
</organism>
<reference evidence="2 3" key="1">
    <citation type="submission" date="2023-11" db="EMBL/GenBank/DDBJ databases">
        <title>A Novel Polar Bacteriovorax (B. antarcticus) Isolated from the Biocrust in Antarctica.</title>
        <authorList>
            <person name="Mun W."/>
            <person name="Choi S.Y."/>
            <person name="Mitchell R.J."/>
        </authorList>
    </citation>
    <scope>NUCLEOTIDE SEQUENCE [LARGE SCALE GENOMIC DNA]</scope>
    <source>
        <strain evidence="2 3">PP10</strain>
    </source>
</reference>
<accession>A0ABU5VRJ0</accession>
<dbReference type="PANTHER" id="PTHR36840">
    <property type="entry name" value="BLL5714 PROTEIN"/>
    <property type="match status" value="1"/>
</dbReference>
<feature type="transmembrane region" description="Helical" evidence="1">
    <location>
        <begin position="213"/>
        <end position="234"/>
    </location>
</feature>
<comment type="caution">
    <text evidence="2">The sequence shown here is derived from an EMBL/GenBank/DDBJ whole genome shotgun (WGS) entry which is preliminary data.</text>
</comment>
<feature type="transmembrane region" description="Helical" evidence="1">
    <location>
        <begin position="365"/>
        <end position="385"/>
    </location>
</feature>
<dbReference type="Proteomes" id="UP001302274">
    <property type="component" value="Unassembled WGS sequence"/>
</dbReference>
<feature type="transmembrane region" description="Helical" evidence="1">
    <location>
        <begin position="341"/>
        <end position="359"/>
    </location>
</feature>
<dbReference type="EMBL" id="JAYGJQ010000001">
    <property type="protein sequence ID" value="MEA9355659.1"/>
    <property type="molecule type" value="Genomic_DNA"/>
</dbReference>
<feature type="transmembrane region" description="Helical" evidence="1">
    <location>
        <begin position="84"/>
        <end position="104"/>
    </location>
</feature>
<proteinExistence type="predicted"/>
<feature type="transmembrane region" description="Helical" evidence="1">
    <location>
        <begin position="312"/>
        <end position="334"/>
    </location>
</feature>
<gene>
    <name evidence="2" type="ORF">SHI21_05590</name>
</gene>
<keyword evidence="1" id="KW-0812">Transmembrane</keyword>
<dbReference type="Pfam" id="PF06772">
    <property type="entry name" value="LtrA"/>
    <property type="match status" value="1"/>
</dbReference>
<feature type="transmembrane region" description="Helical" evidence="1">
    <location>
        <begin position="25"/>
        <end position="43"/>
    </location>
</feature>
<protein>
    <submittedName>
        <fullName evidence="2">Low temperature requirement protein A</fullName>
    </submittedName>
</protein>
<name>A0ABU5VRJ0_9BACT</name>
<evidence type="ECO:0000256" key="1">
    <source>
        <dbReference type="SAM" id="Phobius"/>
    </source>
</evidence>
<dbReference type="PANTHER" id="PTHR36840:SF1">
    <property type="entry name" value="BLL5714 PROTEIN"/>
    <property type="match status" value="1"/>
</dbReference>
<feature type="transmembrane region" description="Helical" evidence="1">
    <location>
        <begin position="55"/>
        <end position="72"/>
    </location>
</feature>
<feature type="transmembrane region" description="Helical" evidence="1">
    <location>
        <begin position="145"/>
        <end position="163"/>
    </location>
</feature>
<feature type="transmembrane region" description="Helical" evidence="1">
    <location>
        <begin position="169"/>
        <end position="192"/>
    </location>
</feature>
<dbReference type="RefSeq" id="WP_323575278.1">
    <property type="nucleotide sequence ID" value="NZ_JAYGJQ010000001.1"/>
</dbReference>
<evidence type="ECO:0000313" key="2">
    <source>
        <dbReference type="EMBL" id="MEA9355659.1"/>
    </source>
</evidence>
<feature type="transmembrane region" description="Helical" evidence="1">
    <location>
        <begin position="279"/>
        <end position="300"/>
    </location>
</feature>
<feature type="transmembrane region" description="Helical" evidence="1">
    <location>
        <begin position="110"/>
        <end position="133"/>
    </location>
</feature>
<feature type="transmembrane region" description="Helical" evidence="1">
    <location>
        <begin position="240"/>
        <end position="259"/>
    </location>
</feature>
<sequence>MAFVGKAHLLRVRDGHEAKVSNMELFFDLIYVFAVTQISHLLLGNLTELNALQSLVLWFGVWLAWQYTCWLTNWFDPDKVSMRLMLFTIMFIALLGAVALPHAFSNQNQAWVLGITFASLHFIRNVFVLLNLGAKHPLTPNYRRMFVWGTLTATFWVLGAMNLDVMMRLLFWALAVSCDYFSPMIGFPVPFLGRSNTKEWTVEGGHMAERCQLFVIVALGETLLISGATLSGAHHVDTPMLIAFFVSFISSVAMWWIYFDTSSKDGSHAITRSDDPGRIASYFGYVHVILIAGVIVSAVASELYLAHPPQKMDLTLVVVLISGPAIYLIGNIFYKRIIYNHYPLSHLVGLALLALLIPISFLTDLLMVGILTMLVLVMVAVWSSLKRKTLAPEGAKHHASS</sequence>
<keyword evidence="1" id="KW-0472">Membrane</keyword>
<evidence type="ECO:0000313" key="3">
    <source>
        <dbReference type="Proteomes" id="UP001302274"/>
    </source>
</evidence>
<keyword evidence="1" id="KW-1133">Transmembrane helix</keyword>